<dbReference type="AlphaFoldDB" id="A0A1B5L294"/>
<name>A0A1B5L294_USTVR</name>
<proteinExistence type="predicted"/>
<dbReference type="Proteomes" id="UP000054053">
    <property type="component" value="Unassembled WGS sequence"/>
</dbReference>
<reference evidence="2" key="1">
    <citation type="journal article" date="2016" name="Genome Announc.">
        <title>Genome sequence of Ustilaginoidea virens IPU010, a rice pathogenic fungus causing false smut.</title>
        <authorList>
            <person name="Kumagai T."/>
            <person name="Ishii T."/>
            <person name="Terai G."/>
            <person name="Umemura M."/>
            <person name="Machida M."/>
            <person name="Asai K."/>
        </authorList>
    </citation>
    <scope>NUCLEOTIDE SEQUENCE [LARGE SCALE GENOMIC DNA]</scope>
    <source>
        <strain evidence="2">IPU010</strain>
    </source>
</reference>
<comment type="caution">
    <text evidence="1">The sequence shown here is derived from an EMBL/GenBank/DDBJ whole genome shotgun (WGS) entry which is preliminary data.</text>
</comment>
<protein>
    <submittedName>
        <fullName evidence="1">Uncharacterized protein</fullName>
    </submittedName>
</protein>
<gene>
    <name evidence="1" type="ORF">UVI_02019800</name>
</gene>
<dbReference type="EMBL" id="BBTG02000007">
    <property type="protein sequence ID" value="GAO16582.1"/>
    <property type="molecule type" value="Genomic_DNA"/>
</dbReference>
<organism evidence="1 2">
    <name type="scientific">Ustilaginoidea virens</name>
    <name type="common">Rice false smut fungus</name>
    <name type="synonym">Villosiclava virens</name>
    <dbReference type="NCBI Taxonomy" id="1159556"/>
    <lineage>
        <taxon>Eukaryota</taxon>
        <taxon>Fungi</taxon>
        <taxon>Dikarya</taxon>
        <taxon>Ascomycota</taxon>
        <taxon>Pezizomycotina</taxon>
        <taxon>Sordariomycetes</taxon>
        <taxon>Hypocreomycetidae</taxon>
        <taxon>Hypocreales</taxon>
        <taxon>Clavicipitaceae</taxon>
        <taxon>Ustilaginoidea</taxon>
    </lineage>
</organism>
<evidence type="ECO:0000313" key="1">
    <source>
        <dbReference type="EMBL" id="GAO16582.1"/>
    </source>
</evidence>
<evidence type="ECO:0000313" key="2">
    <source>
        <dbReference type="Proteomes" id="UP000054053"/>
    </source>
</evidence>
<sequence length="72" mass="7914">MLKAYKNLSPRARAGLGAGIIAWSLAGTYLSDRAEETFGFAPSDQDREALWKWAPKITAVEKPKPSPDGRPR</sequence>
<accession>A0A1B5L294</accession>